<feature type="transmembrane region" description="Helical" evidence="1">
    <location>
        <begin position="86"/>
        <end position="105"/>
    </location>
</feature>
<accession>A0ABN0V8I3</accession>
<dbReference type="EMBL" id="BAAAGX010000042">
    <property type="protein sequence ID" value="GAA0280045.1"/>
    <property type="molecule type" value="Genomic_DNA"/>
</dbReference>
<feature type="transmembrane region" description="Helical" evidence="1">
    <location>
        <begin position="48"/>
        <end position="66"/>
    </location>
</feature>
<reference evidence="2 3" key="1">
    <citation type="journal article" date="2019" name="Int. J. Syst. Evol. Microbiol.">
        <title>The Global Catalogue of Microorganisms (GCM) 10K type strain sequencing project: providing services to taxonomists for standard genome sequencing and annotation.</title>
        <authorList>
            <consortium name="The Broad Institute Genomics Platform"/>
            <consortium name="The Broad Institute Genome Sequencing Center for Infectious Disease"/>
            <person name="Wu L."/>
            <person name="Ma J."/>
        </authorList>
    </citation>
    <scope>NUCLEOTIDE SEQUENCE [LARGE SCALE GENOMIC DNA]</scope>
    <source>
        <strain evidence="2 3">JCM 10425</strain>
    </source>
</reference>
<evidence type="ECO:0000313" key="2">
    <source>
        <dbReference type="EMBL" id="GAA0280045.1"/>
    </source>
</evidence>
<protein>
    <submittedName>
        <fullName evidence="2">Uncharacterized protein</fullName>
    </submittedName>
</protein>
<gene>
    <name evidence="2" type="ORF">GCM10009539_79950</name>
</gene>
<feature type="transmembrane region" description="Helical" evidence="1">
    <location>
        <begin position="117"/>
        <end position="134"/>
    </location>
</feature>
<evidence type="ECO:0000313" key="3">
    <source>
        <dbReference type="Proteomes" id="UP001500967"/>
    </source>
</evidence>
<feature type="transmembrane region" description="Helical" evidence="1">
    <location>
        <begin position="12"/>
        <end position="36"/>
    </location>
</feature>
<keyword evidence="1" id="KW-0812">Transmembrane</keyword>
<organism evidence="2 3">
    <name type="scientific">Cryptosporangium japonicum</name>
    <dbReference type="NCBI Taxonomy" id="80872"/>
    <lineage>
        <taxon>Bacteria</taxon>
        <taxon>Bacillati</taxon>
        <taxon>Actinomycetota</taxon>
        <taxon>Actinomycetes</taxon>
        <taxon>Cryptosporangiales</taxon>
        <taxon>Cryptosporangiaceae</taxon>
        <taxon>Cryptosporangium</taxon>
    </lineage>
</organism>
<proteinExistence type="predicted"/>
<keyword evidence="3" id="KW-1185">Reference proteome</keyword>
<comment type="caution">
    <text evidence="2">The sequence shown here is derived from an EMBL/GenBank/DDBJ whole genome shotgun (WGS) entry which is preliminary data.</text>
</comment>
<name>A0ABN0V8I3_9ACTN</name>
<keyword evidence="1" id="KW-1133">Transmembrane helix</keyword>
<sequence length="143" mass="14473">MRRETTNRGWAAAGLLGTALSLGWVGVAVAFVLPAFTDSPPSTWGDGVALGIVVFGVLLLAAIAAVGARAAWKHAFYGEDEQPRRLMTAGLCTVVIAGWPAVGALTRGVDGILDPTGGGALALTALGGATLVVLHRARQQTGA</sequence>
<evidence type="ECO:0000256" key="1">
    <source>
        <dbReference type="SAM" id="Phobius"/>
    </source>
</evidence>
<keyword evidence="1" id="KW-0472">Membrane</keyword>
<dbReference type="Proteomes" id="UP001500967">
    <property type="component" value="Unassembled WGS sequence"/>
</dbReference>